<evidence type="ECO:0000313" key="3">
    <source>
        <dbReference type="WBParaSite" id="PSAMB.scaffold11261size3478.g33991.t1"/>
    </source>
</evidence>
<proteinExistence type="predicted"/>
<dbReference type="WBParaSite" id="PSAMB.scaffold11261size3478.g33991.t1">
    <property type="protein sequence ID" value="PSAMB.scaffold11261size3478.g33991.t1"/>
    <property type="gene ID" value="PSAMB.scaffold11261size3478.g33991"/>
</dbReference>
<name>A0A914UMZ3_9BILA</name>
<evidence type="ECO:0000256" key="1">
    <source>
        <dbReference type="SAM" id="MobiDB-lite"/>
    </source>
</evidence>
<protein>
    <submittedName>
        <fullName evidence="3">Uncharacterized protein</fullName>
    </submittedName>
</protein>
<dbReference type="AlphaFoldDB" id="A0A914UMZ3"/>
<reference evidence="3" key="1">
    <citation type="submission" date="2022-11" db="UniProtKB">
        <authorList>
            <consortium name="WormBaseParasite"/>
        </authorList>
    </citation>
    <scope>IDENTIFICATION</scope>
</reference>
<evidence type="ECO:0000313" key="2">
    <source>
        <dbReference type="Proteomes" id="UP000887566"/>
    </source>
</evidence>
<accession>A0A914UMZ3</accession>
<feature type="region of interest" description="Disordered" evidence="1">
    <location>
        <begin position="109"/>
        <end position="137"/>
    </location>
</feature>
<organism evidence="2 3">
    <name type="scientific">Plectus sambesii</name>
    <dbReference type="NCBI Taxonomy" id="2011161"/>
    <lineage>
        <taxon>Eukaryota</taxon>
        <taxon>Metazoa</taxon>
        <taxon>Ecdysozoa</taxon>
        <taxon>Nematoda</taxon>
        <taxon>Chromadorea</taxon>
        <taxon>Plectida</taxon>
        <taxon>Plectina</taxon>
        <taxon>Plectoidea</taxon>
        <taxon>Plectidae</taxon>
        <taxon>Plectus</taxon>
    </lineage>
</organism>
<dbReference type="Proteomes" id="UP000887566">
    <property type="component" value="Unplaced"/>
</dbReference>
<feature type="compositionally biased region" description="Low complexity" evidence="1">
    <location>
        <begin position="110"/>
        <end position="122"/>
    </location>
</feature>
<keyword evidence="2" id="KW-1185">Reference proteome</keyword>
<sequence>MSSTLGSSGGPRKSSVVYSLHEVGVARLLFNVDYSSFQGVLINYQGESFSLHGMPHNNAISLNNDHSAQDMMNNGDDQSAGTSFDVSVVDDETGNQFLLKRILLKVNATSSSSSSPSSSSSSINNHYASGGGSASHSPPVVCELISDSLMFRTEELLVGNRADMELRTYLNPALTGSNSTVHLGKMTINVQTSVT</sequence>